<dbReference type="PROSITE" id="PS51257">
    <property type="entry name" value="PROKAR_LIPOPROTEIN"/>
    <property type="match status" value="1"/>
</dbReference>
<dbReference type="Proteomes" id="UP000632774">
    <property type="component" value="Unassembled WGS sequence"/>
</dbReference>
<evidence type="ECO:0000313" key="2">
    <source>
        <dbReference type="Proteomes" id="UP000632774"/>
    </source>
</evidence>
<proteinExistence type="predicted"/>
<protein>
    <submittedName>
        <fullName evidence="1">Uncharacterized protein</fullName>
    </submittedName>
</protein>
<name>A0ABR9XKW2_9SPHI</name>
<dbReference type="EMBL" id="JADFFM010000002">
    <property type="protein sequence ID" value="MBE9667603.1"/>
    <property type="molecule type" value="Genomic_DNA"/>
</dbReference>
<evidence type="ECO:0000313" key="1">
    <source>
        <dbReference type="EMBL" id="MBE9667603.1"/>
    </source>
</evidence>
<keyword evidence="2" id="KW-1185">Reference proteome</keyword>
<sequence>MKKIIVLSIVGTALAIGCAKKQQVNTDQPTPGNSKLIVNSAQPLPQGKTNFSVTMGNFDNVGRTWVRIINWTFNASNGTVAATSWTWFSDVKTGTGAFAGGSHTCTMDGVTSVCDNYVPAGWNTTGASIHQSWSGSYTYNTSTHALNIAWATIDGVATTATDAWDVTLPQTGLARVNLTSSNYSLTHGRGYGSNAAWTVYKNISQIVAAGMPNFTGSNPKHVYAHQDAAGTLTILPTQPVGGGAWEPAAFNITGSTTPSNPTPAVTLHHYNSAAGGCTASCQTSRTGNVTHFTVSGTNRQVGYSVFCACLPSNAEWPCYSGNRHPFALMQIIDDSGALQAYVGIEAQNKSGYADFQFQCVDYSNIP</sequence>
<accession>A0ABR9XKW2</accession>
<comment type="caution">
    <text evidence="1">The sequence shown here is derived from an EMBL/GenBank/DDBJ whole genome shotgun (WGS) entry which is preliminary data.</text>
</comment>
<gene>
    <name evidence="1" type="ORF">IRJ18_14610</name>
</gene>
<organism evidence="1 2">
    <name type="scientific">Mucilaginibacter boryungensis</name>
    <dbReference type="NCBI Taxonomy" id="768480"/>
    <lineage>
        <taxon>Bacteria</taxon>
        <taxon>Pseudomonadati</taxon>
        <taxon>Bacteroidota</taxon>
        <taxon>Sphingobacteriia</taxon>
        <taxon>Sphingobacteriales</taxon>
        <taxon>Sphingobacteriaceae</taxon>
        <taxon>Mucilaginibacter</taxon>
    </lineage>
</organism>
<reference evidence="1 2" key="1">
    <citation type="submission" date="2020-10" db="EMBL/GenBank/DDBJ databases">
        <title>Mucilaginibacter mali sp. nov., isolated from rhizosphere soil of apple orchard.</title>
        <authorList>
            <person name="Lee J.-S."/>
            <person name="Kim H.S."/>
            <person name="Kim J.-S."/>
        </authorList>
    </citation>
    <scope>NUCLEOTIDE SEQUENCE [LARGE SCALE GENOMIC DNA]</scope>
    <source>
        <strain evidence="1 2">KCTC 23157</strain>
    </source>
</reference>
<dbReference type="RefSeq" id="WP_194107060.1">
    <property type="nucleotide sequence ID" value="NZ_JADFFM010000002.1"/>
</dbReference>